<dbReference type="InterPro" id="IPR058544">
    <property type="entry name" value="ETR1_N"/>
</dbReference>
<dbReference type="Gene3D" id="3.40.50.2300">
    <property type="match status" value="1"/>
</dbReference>
<dbReference type="InterPro" id="IPR036890">
    <property type="entry name" value="HATPase_C_sf"/>
</dbReference>
<dbReference type="Pfam" id="PF25487">
    <property type="entry name" value="ETR1_N"/>
    <property type="match status" value="1"/>
</dbReference>
<evidence type="ECO:0000259" key="8">
    <source>
        <dbReference type="PROSITE" id="PS50109"/>
    </source>
</evidence>
<dbReference type="InterPro" id="IPR036097">
    <property type="entry name" value="HisK_dim/P_sf"/>
</dbReference>
<evidence type="ECO:0000256" key="7">
    <source>
        <dbReference type="SAM" id="Phobius"/>
    </source>
</evidence>
<evidence type="ECO:0000313" key="11">
    <source>
        <dbReference type="Proteomes" id="UP000306196"/>
    </source>
</evidence>
<evidence type="ECO:0000256" key="6">
    <source>
        <dbReference type="SAM" id="MobiDB-lite"/>
    </source>
</evidence>
<dbReference type="InterPro" id="IPR005467">
    <property type="entry name" value="His_kinase_dom"/>
</dbReference>
<dbReference type="CDD" id="cd00082">
    <property type="entry name" value="HisKA"/>
    <property type="match status" value="1"/>
</dbReference>
<protein>
    <recommendedName>
        <fullName evidence="2">histidine kinase</fullName>
        <ecNumber evidence="2">2.7.13.3</ecNumber>
    </recommendedName>
</protein>
<dbReference type="Pfam" id="PF00072">
    <property type="entry name" value="Response_reg"/>
    <property type="match status" value="1"/>
</dbReference>
<feature type="domain" description="Histidine kinase" evidence="8">
    <location>
        <begin position="174"/>
        <end position="392"/>
    </location>
</feature>
<dbReference type="InterPro" id="IPR003594">
    <property type="entry name" value="HATPase_dom"/>
</dbReference>
<dbReference type="InterPro" id="IPR001789">
    <property type="entry name" value="Sig_transdc_resp-reg_receiver"/>
</dbReference>
<reference evidence="10 11" key="1">
    <citation type="submission" date="2019-05" db="EMBL/GenBank/DDBJ databases">
        <title>Verrucobacter flavum gen. nov., sp. nov. a new member of the family Verrucomicrobiaceae.</title>
        <authorList>
            <person name="Szuroczki S."/>
            <person name="Abbaszade G."/>
            <person name="Szabo A."/>
            <person name="Felfoldi T."/>
            <person name="Schumann P."/>
            <person name="Boka K."/>
            <person name="Keki Z."/>
            <person name="Toumi M."/>
            <person name="Toth E."/>
        </authorList>
    </citation>
    <scope>NUCLEOTIDE SEQUENCE [LARGE SCALE GENOMIC DNA]</scope>
    <source>
        <strain evidence="10 11">MG-N-17</strain>
    </source>
</reference>
<dbReference type="Pfam" id="PF02518">
    <property type="entry name" value="HATPase_c"/>
    <property type="match status" value="1"/>
</dbReference>
<feature type="transmembrane region" description="Helical" evidence="7">
    <location>
        <begin position="36"/>
        <end position="55"/>
    </location>
</feature>
<dbReference type="AlphaFoldDB" id="A0A5R8KEI5"/>
<evidence type="ECO:0000259" key="9">
    <source>
        <dbReference type="PROSITE" id="PS50110"/>
    </source>
</evidence>
<dbReference type="EC" id="2.7.13.3" evidence="2"/>
<dbReference type="Pfam" id="PF00512">
    <property type="entry name" value="HisKA"/>
    <property type="match status" value="1"/>
</dbReference>
<evidence type="ECO:0000256" key="3">
    <source>
        <dbReference type="ARBA" id="ARBA00022553"/>
    </source>
</evidence>
<dbReference type="PRINTS" id="PR00344">
    <property type="entry name" value="BCTRLSENSOR"/>
</dbReference>
<dbReference type="OrthoDB" id="9810730at2"/>
<dbReference type="RefSeq" id="WP_138087045.1">
    <property type="nucleotide sequence ID" value="NZ_VAUV01000010.1"/>
</dbReference>
<dbReference type="InterPro" id="IPR004358">
    <property type="entry name" value="Sig_transdc_His_kin-like_C"/>
</dbReference>
<dbReference type="SUPFAM" id="SSF52172">
    <property type="entry name" value="CheY-like"/>
    <property type="match status" value="1"/>
</dbReference>
<dbReference type="CDD" id="cd16922">
    <property type="entry name" value="HATPase_EvgS-ArcB-TorS-like"/>
    <property type="match status" value="1"/>
</dbReference>
<dbReference type="PANTHER" id="PTHR43547">
    <property type="entry name" value="TWO-COMPONENT HISTIDINE KINASE"/>
    <property type="match status" value="1"/>
</dbReference>
<evidence type="ECO:0000256" key="4">
    <source>
        <dbReference type="PROSITE-ProRule" id="PRU00169"/>
    </source>
</evidence>
<keyword evidence="7" id="KW-0812">Transmembrane</keyword>
<evidence type="ECO:0000256" key="2">
    <source>
        <dbReference type="ARBA" id="ARBA00012438"/>
    </source>
</evidence>
<dbReference type="Gene3D" id="3.30.565.10">
    <property type="entry name" value="Histidine kinase-like ATPase, C-terminal domain"/>
    <property type="match status" value="1"/>
</dbReference>
<dbReference type="Gene3D" id="1.10.287.130">
    <property type="match status" value="1"/>
</dbReference>
<evidence type="ECO:0000256" key="1">
    <source>
        <dbReference type="ARBA" id="ARBA00000085"/>
    </source>
</evidence>
<dbReference type="SUPFAM" id="SSF47384">
    <property type="entry name" value="Homodimeric domain of signal transducing histidine kinase"/>
    <property type="match status" value="1"/>
</dbReference>
<dbReference type="PROSITE" id="PS50110">
    <property type="entry name" value="RESPONSE_REGULATORY"/>
    <property type="match status" value="1"/>
</dbReference>
<feature type="domain" description="Response regulatory" evidence="9">
    <location>
        <begin position="424"/>
        <end position="542"/>
    </location>
</feature>
<organism evidence="10 11">
    <name type="scientific">Phragmitibacter flavus</name>
    <dbReference type="NCBI Taxonomy" id="2576071"/>
    <lineage>
        <taxon>Bacteria</taxon>
        <taxon>Pseudomonadati</taxon>
        <taxon>Verrucomicrobiota</taxon>
        <taxon>Verrucomicrobiia</taxon>
        <taxon>Verrucomicrobiales</taxon>
        <taxon>Verrucomicrobiaceae</taxon>
        <taxon>Phragmitibacter</taxon>
    </lineage>
</organism>
<dbReference type="FunFam" id="3.30.565.10:FF:000010">
    <property type="entry name" value="Sensor histidine kinase RcsC"/>
    <property type="match status" value="1"/>
</dbReference>
<dbReference type="PROSITE" id="PS50109">
    <property type="entry name" value="HIS_KIN"/>
    <property type="match status" value="1"/>
</dbReference>
<sequence>MLHFFSNLFNTDGFVPRWNCGDWSEGHGWLHVVSDLMVFAAYFAIPLTLWYFIALKKHQVPFTLLFFLFGAFIFFCGVTHLIDATLFWQPWYRLSGLVKLITALVSWTTVIALFRVMPRALALPGMEEMNKRLQAEISQRREAEEERENLLTLERTAREKAEHASRMKEEFVAVLSHELRTPLSAILGYTTLLREQTSADHALSQHLEVIERNALSQKRLIEDLLDTNRIIAGKMRLDVQSMDLGMVVESALDTLRPQAMAKGVRLGKVTDGCTVSLRGDPVRMQQVVWNLVSNAIKFTPSGGRIDVRLERVNSHVEITIEDTGIGIPEDDLTSIFDRFTQVDSSSTRRHGGLGLGLAIAKTLVELHGGSVVAKSPGVGKGSTFRVALPLPALDTESGESHRRHPHARPSSKGEADLPSLSGLKLLAVDDDQDARELLRWGLGQYGAEVIVAGSAEEALALAKAEKFDVLISDIGMPGMDGLEMITLLRGQTDGQNSDIPAVALTAFAAVEDRKGALVAGFDNYLSKPVDLGEVVVVVSRLLRRR</sequence>
<feature type="region of interest" description="Disordered" evidence="6">
    <location>
        <begin position="394"/>
        <end position="416"/>
    </location>
</feature>
<dbReference type="SMART" id="SM00387">
    <property type="entry name" value="HATPase_c"/>
    <property type="match status" value="1"/>
</dbReference>
<dbReference type="InterPro" id="IPR003661">
    <property type="entry name" value="HisK_dim/P_dom"/>
</dbReference>
<dbReference type="SMART" id="SM00448">
    <property type="entry name" value="REC"/>
    <property type="match status" value="1"/>
</dbReference>
<comment type="catalytic activity">
    <reaction evidence="1">
        <text>ATP + protein L-histidine = ADP + protein N-phospho-L-histidine.</text>
        <dbReference type="EC" id="2.7.13.3"/>
    </reaction>
</comment>
<feature type="coiled-coil region" evidence="5">
    <location>
        <begin position="126"/>
        <end position="163"/>
    </location>
</feature>
<feature type="modified residue" description="4-aspartylphosphate" evidence="4">
    <location>
        <position position="473"/>
    </location>
</feature>
<evidence type="ECO:0000256" key="5">
    <source>
        <dbReference type="SAM" id="Coils"/>
    </source>
</evidence>
<keyword evidence="7" id="KW-1133">Transmembrane helix</keyword>
<dbReference type="SUPFAM" id="SSF55874">
    <property type="entry name" value="ATPase domain of HSP90 chaperone/DNA topoisomerase II/histidine kinase"/>
    <property type="match status" value="1"/>
</dbReference>
<keyword evidence="3 4" id="KW-0597">Phosphoprotein</keyword>
<gene>
    <name evidence="10" type="ORF">FEM03_14760</name>
</gene>
<dbReference type="GO" id="GO:0000155">
    <property type="term" value="F:phosphorelay sensor kinase activity"/>
    <property type="evidence" value="ECO:0007669"/>
    <property type="project" value="InterPro"/>
</dbReference>
<accession>A0A5R8KEI5</accession>
<comment type="caution">
    <text evidence="10">The sequence shown here is derived from an EMBL/GenBank/DDBJ whole genome shotgun (WGS) entry which is preliminary data.</text>
</comment>
<dbReference type="PANTHER" id="PTHR43547:SF2">
    <property type="entry name" value="HYBRID SIGNAL TRANSDUCTION HISTIDINE KINASE C"/>
    <property type="match status" value="1"/>
</dbReference>
<proteinExistence type="predicted"/>
<evidence type="ECO:0000313" key="10">
    <source>
        <dbReference type="EMBL" id="TLD69989.1"/>
    </source>
</evidence>
<dbReference type="SMART" id="SM00388">
    <property type="entry name" value="HisKA"/>
    <property type="match status" value="1"/>
</dbReference>
<keyword evidence="7" id="KW-0472">Membrane</keyword>
<dbReference type="EMBL" id="VAUV01000010">
    <property type="protein sequence ID" value="TLD69989.1"/>
    <property type="molecule type" value="Genomic_DNA"/>
</dbReference>
<feature type="transmembrane region" description="Helical" evidence="7">
    <location>
        <begin position="94"/>
        <end position="116"/>
    </location>
</feature>
<keyword evidence="5" id="KW-0175">Coiled coil</keyword>
<dbReference type="InterPro" id="IPR011006">
    <property type="entry name" value="CheY-like_superfamily"/>
</dbReference>
<name>A0A5R8KEI5_9BACT</name>
<keyword evidence="11" id="KW-1185">Reference proteome</keyword>
<feature type="transmembrane region" description="Helical" evidence="7">
    <location>
        <begin position="62"/>
        <end position="82"/>
    </location>
</feature>
<dbReference type="Proteomes" id="UP000306196">
    <property type="component" value="Unassembled WGS sequence"/>
</dbReference>